<keyword evidence="4" id="KW-1185">Reference proteome</keyword>
<dbReference type="InterPro" id="IPR008993">
    <property type="entry name" value="TIMP-like_OB-fold"/>
</dbReference>
<evidence type="ECO:0000256" key="1">
    <source>
        <dbReference type="SAM" id="Phobius"/>
    </source>
</evidence>
<dbReference type="RefSeq" id="WP_151574806.1">
    <property type="nucleotide sequence ID" value="NZ_WBOT01000004.1"/>
</dbReference>
<dbReference type="EMBL" id="WBOT01000004">
    <property type="protein sequence ID" value="KAB2331946.1"/>
    <property type="molecule type" value="Genomic_DNA"/>
</dbReference>
<evidence type="ECO:0008006" key="5">
    <source>
        <dbReference type="Google" id="ProtNLM"/>
    </source>
</evidence>
<evidence type="ECO:0000256" key="2">
    <source>
        <dbReference type="SAM" id="SignalP"/>
    </source>
</evidence>
<sequence>MKKVITLFFFFSLLVINSFPSFVSACSCAELPSVKEEIERSDAVFSGTVLDIREKRNSSKSVLFEVRNIWKGADESQIIITTGQGGGDCGFNFLEGTEYLVYASESTTFGEKNLASSICDRTNKMTSLQEDIAILGDGQPPTKEVDLTREHEGSNLYIWVTAAVIMGIMAFVILVIKKQRKK</sequence>
<feature type="signal peptide" evidence="2">
    <location>
        <begin position="1"/>
        <end position="25"/>
    </location>
</feature>
<feature type="chain" id="PRO_5031193199" description="Cobalamin biosynthesis protein CbiN" evidence="2">
    <location>
        <begin position="26"/>
        <end position="182"/>
    </location>
</feature>
<dbReference type="SUPFAM" id="SSF50242">
    <property type="entry name" value="TIMP-like"/>
    <property type="match status" value="1"/>
</dbReference>
<gene>
    <name evidence="3" type="ORF">F7732_14900</name>
</gene>
<dbReference type="PROSITE" id="PS51257">
    <property type="entry name" value="PROKAR_LIPOPROTEIN"/>
    <property type="match status" value="1"/>
</dbReference>
<dbReference type="Gene3D" id="2.40.50.120">
    <property type="match status" value="1"/>
</dbReference>
<name>A0A7V7RLU9_9BACI</name>
<reference evidence="3 4" key="1">
    <citation type="journal article" date="2014" name="Arch. Microbiol.">
        <title>Bacillus mesophilum sp. nov., strain IITR-54T, a novel 4-chlorobiphenyl dechlorinating bacterium.</title>
        <authorList>
            <person name="Manickam N."/>
            <person name="Singh N.K."/>
            <person name="Bajaj A."/>
            <person name="Kumar R.M."/>
            <person name="Kaur G."/>
            <person name="Kaur N."/>
            <person name="Bala M."/>
            <person name="Kumar A."/>
            <person name="Mayilraj S."/>
        </authorList>
    </citation>
    <scope>NUCLEOTIDE SEQUENCE [LARGE SCALE GENOMIC DNA]</scope>
    <source>
        <strain evidence="3 4">IITR-54</strain>
    </source>
</reference>
<keyword evidence="2" id="KW-0732">Signal</keyword>
<protein>
    <recommendedName>
        <fullName evidence="5">Cobalamin biosynthesis protein CbiN</fullName>
    </recommendedName>
</protein>
<evidence type="ECO:0000313" key="4">
    <source>
        <dbReference type="Proteomes" id="UP000441354"/>
    </source>
</evidence>
<accession>A0A7V7RLU9</accession>
<feature type="transmembrane region" description="Helical" evidence="1">
    <location>
        <begin position="156"/>
        <end position="176"/>
    </location>
</feature>
<keyword evidence="1" id="KW-0472">Membrane</keyword>
<evidence type="ECO:0000313" key="3">
    <source>
        <dbReference type="EMBL" id="KAB2331946.1"/>
    </source>
</evidence>
<proteinExistence type="predicted"/>
<dbReference type="Proteomes" id="UP000441354">
    <property type="component" value="Unassembled WGS sequence"/>
</dbReference>
<organism evidence="3 4">
    <name type="scientific">Bacillus mesophilum</name>
    <dbReference type="NCBI Taxonomy" id="1071718"/>
    <lineage>
        <taxon>Bacteria</taxon>
        <taxon>Bacillati</taxon>
        <taxon>Bacillota</taxon>
        <taxon>Bacilli</taxon>
        <taxon>Bacillales</taxon>
        <taxon>Bacillaceae</taxon>
        <taxon>Bacillus</taxon>
    </lineage>
</organism>
<keyword evidence="1" id="KW-0812">Transmembrane</keyword>
<dbReference type="AlphaFoldDB" id="A0A7V7RLU9"/>
<comment type="caution">
    <text evidence="3">The sequence shown here is derived from an EMBL/GenBank/DDBJ whole genome shotgun (WGS) entry which is preliminary data.</text>
</comment>
<dbReference type="OrthoDB" id="8221747at2"/>
<keyword evidence="1" id="KW-1133">Transmembrane helix</keyword>